<evidence type="ECO:0000313" key="2">
    <source>
        <dbReference type="EMBL" id="SME07567.1"/>
    </source>
</evidence>
<feature type="signal peptide" evidence="1">
    <location>
        <begin position="1"/>
        <end position="21"/>
    </location>
</feature>
<reference evidence="3" key="1">
    <citation type="submission" date="2017-04" db="EMBL/GenBank/DDBJ databases">
        <authorList>
            <person name="Criscuolo A."/>
        </authorList>
    </citation>
    <scope>NUCLEOTIDE SEQUENCE [LARGE SCALE GENOMIC DNA]</scope>
</reference>
<dbReference type="EMBL" id="FWZD01000052">
    <property type="protein sequence ID" value="SME07567.1"/>
    <property type="molecule type" value="Genomic_DNA"/>
</dbReference>
<keyword evidence="1" id="KW-0732">Signal</keyword>
<evidence type="ECO:0000313" key="3">
    <source>
        <dbReference type="Proteomes" id="UP000194439"/>
    </source>
</evidence>
<feature type="chain" id="PRO_5013368726" description="Phr family secreted Rap phosphatase inhibitor" evidence="1">
    <location>
        <begin position="22"/>
        <end position="45"/>
    </location>
</feature>
<evidence type="ECO:0000256" key="1">
    <source>
        <dbReference type="SAM" id="SignalP"/>
    </source>
</evidence>
<organism evidence="2 3">
    <name type="scientific">Bacillus mobilis</name>
    <dbReference type="NCBI Taxonomy" id="2026190"/>
    <lineage>
        <taxon>Bacteria</taxon>
        <taxon>Bacillati</taxon>
        <taxon>Bacillota</taxon>
        <taxon>Bacilli</taxon>
        <taxon>Bacillales</taxon>
        <taxon>Bacillaceae</taxon>
        <taxon>Bacillus</taxon>
        <taxon>Bacillus cereus group</taxon>
    </lineage>
</organism>
<dbReference type="Proteomes" id="UP000194439">
    <property type="component" value="Unassembled WGS sequence"/>
</dbReference>
<accession>A0A1Y5ZUG8</accession>
<name>A0A1Y5ZUG8_9BACI</name>
<dbReference type="AlphaFoldDB" id="A0A1Y5ZUG8"/>
<proteinExistence type="predicted"/>
<protein>
    <recommendedName>
        <fullName evidence="4">Phr family secreted Rap phosphatase inhibitor</fullName>
    </recommendedName>
</protein>
<evidence type="ECO:0008006" key="4">
    <source>
        <dbReference type="Google" id="ProtNLM"/>
    </source>
</evidence>
<gene>
    <name evidence="2" type="ORF">BACERE00185_02497</name>
</gene>
<sequence length="45" mass="4809">MKKIIAIVICTFALCALVHKADTANNANSTVTPKIQYMMTDPGGL</sequence>